<organism evidence="1 2">
    <name type="scientific">Thalictrum thalictroides</name>
    <name type="common">Rue-anemone</name>
    <name type="synonym">Anemone thalictroides</name>
    <dbReference type="NCBI Taxonomy" id="46969"/>
    <lineage>
        <taxon>Eukaryota</taxon>
        <taxon>Viridiplantae</taxon>
        <taxon>Streptophyta</taxon>
        <taxon>Embryophyta</taxon>
        <taxon>Tracheophyta</taxon>
        <taxon>Spermatophyta</taxon>
        <taxon>Magnoliopsida</taxon>
        <taxon>Ranunculales</taxon>
        <taxon>Ranunculaceae</taxon>
        <taxon>Thalictroideae</taxon>
        <taxon>Thalictrum</taxon>
    </lineage>
</organism>
<comment type="caution">
    <text evidence="1">The sequence shown here is derived from an EMBL/GenBank/DDBJ whole genome shotgun (WGS) entry which is preliminary data.</text>
</comment>
<gene>
    <name evidence="1" type="ORF">FRX31_017668</name>
</gene>
<sequence>MVYFHNYDFGDLFTIDKVVEAFSFPDDVEDLAVGQLTLHNYSSLCTPTSKLAKKHEKLISTNILSELASQGCDEAPDCVFPMTKTVVVKLSEEKERTLKFYLGLSKAARNPWTLAPNPRLMSDYLDMKVEALFKLIPLRSSARILPTNEKVNGSALKVEATQTSKGKSVASLVVKDTPTGTRFTRSQGRELLKAVVESSSKPKGVVSGKRRAAESINLDESDKAQRSLDTNVVLVAQL</sequence>
<protein>
    <submittedName>
        <fullName evidence="1">Uncharacterized protein</fullName>
    </submittedName>
</protein>
<name>A0A7J6W5W2_THATH</name>
<accession>A0A7J6W5W2</accession>
<keyword evidence="2" id="KW-1185">Reference proteome</keyword>
<proteinExistence type="predicted"/>
<dbReference type="EMBL" id="JABWDY010020986">
    <property type="protein sequence ID" value="KAF5192746.1"/>
    <property type="molecule type" value="Genomic_DNA"/>
</dbReference>
<reference evidence="1 2" key="1">
    <citation type="submission" date="2020-06" db="EMBL/GenBank/DDBJ databases">
        <title>Transcriptomic and genomic resources for Thalictrum thalictroides and T. hernandezii: Facilitating candidate gene discovery in an emerging model plant lineage.</title>
        <authorList>
            <person name="Arias T."/>
            <person name="Riano-Pachon D.M."/>
            <person name="Di Stilio V.S."/>
        </authorList>
    </citation>
    <scope>NUCLEOTIDE SEQUENCE [LARGE SCALE GENOMIC DNA]</scope>
    <source>
        <strain evidence="2">cv. WT478/WT964</strain>
        <tissue evidence="1">Leaves</tissue>
    </source>
</reference>
<dbReference type="Proteomes" id="UP000554482">
    <property type="component" value="Unassembled WGS sequence"/>
</dbReference>
<evidence type="ECO:0000313" key="2">
    <source>
        <dbReference type="Proteomes" id="UP000554482"/>
    </source>
</evidence>
<dbReference type="AlphaFoldDB" id="A0A7J6W5W2"/>
<evidence type="ECO:0000313" key="1">
    <source>
        <dbReference type="EMBL" id="KAF5192746.1"/>
    </source>
</evidence>